<feature type="compositionally biased region" description="Basic and acidic residues" evidence="6">
    <location>
        <begin position="330"/>
        <end position="341"/>
    </location>
</feature>
<organism evidence="8 9">
    <name type="scientific">Jimgerdemannia flammicorona</name>
    <dbReference type="NCBI Taxonomy" id="994334"/>
    <lineage>
        <taxon>Eukaryota</taxon>
        <taxon>Fungi</taxon>
        <taxon>Fungi incertae sedis</taxon>
        <taxon>Mucoromycota</taxon>
        <taxon>Mucoromycotina</taxon>
        <taxon>Endogonomycetes</taxon>
        <taxon>Endogonales</taxon>
        <taxon>Endogonaceae</taxon>
        <taxon>Jimgerdemannia</taxon>
    </lineage>
</organism>
<dbReference type="InterPro" id="IPR035979">
    <property type="entry name" value="RBD_domain_sf"/>
</dbReference>
<dbReference type="EMBL" id="RBNI01004702">
    <property type="protein sequence ID" value="RUP47299.1"/>
    <property type="molecule type" value="Genomic_DNA"/>
</dbReference>
<evidence type="ECO:0000256" key="1">
    <source>
        <dbReference type="ARBA" id="ARBA00004123"/>
    </source>
</evidence>
<dbReference type="AlphaFoldDB" id="A0A433D8W6"/>
<sequence length="349" mass="38345">MSTKTLTADVDYYDLLGVTYNSSLKEIQRAYRQKALRVHPDKNPSPDAAALFHALSQAHDVLSDPQAKLAYDDLVKARVAKKNKYAAMDAKRKAMKDDLDDRENAVKKQKMDEKMAEARLQAELERLRAEGARRRKEKEEELRKQMMNEPTSVAEDSTPTEHGELDCTLKVKWKRKRHTLDSADLESIFSVFGPVDSVAVSSKKQGSALVVFKTVVAAHAALTSMGTNPRLNSFESIDWAAGVEPAIVKKMNASPAAVSSAGADAATPAPSRPVFAAAATSSSSSSFFPSAPPSFASFGAAPSFPSFASAPPINDDYETMTLMKMRRAERDRLEKEIREKDAAEEERET</sequence>
<evidence type="ECO:0000256" key="4">
    <source>
        <dbReference type="ARBA" id="ARBA00023186"/>
    </source>
</evidence>
<dbReference type="CDD" id="cd12429">
    <property type="entry name" value="RRM_DNAJC17"/>
    <property type="match status" value="1"/>
</dbReference>
<evidence type="ECO:0000313" key="9">
    <source>
        <dbReference type="Proteomes" id="UP000268093"/>
    </source>
</evidence>
<dbReference type="PROSITE" id="PS00636">
    <property type="entry name" value="DNAJ_1"/>
    <property type="match status" value="1"/>
</dbReference>
<dbReference type="InterPro" id="IPR052094">
    <property type="entry name" value="Pre-mRNA-splicing_ERAD"/>
</dbReference>
<dbReference type="SUPFAM" id="SSF54928">
    <property type="entry name" value="RNA-binding domain, RBD"/>
    <property type="match status" value="1"/>
</dbReference>
<evidence type="ECO:0000313" key="8">
    <source>
        <dbReference type="EMBL" id="RUP47299.1"/>
    </source>
</evidence>
<dbReference type="InterPro" id="IPR036869">
    <property type="entry name" value="J_dom_sf"/>
</dbReference>
<dbReference type="SUPFAM" id="SSF46565">
    <property type="entry name" value="Chaperone J-domain"/>
    <property type="match status" value="1"/>
</dbReference>
<evidence type="ECO:0000259" key="7">
    <source>
        <dbReference type="PROSITE" id="PS50076"/>
    </source>
</evidence>
<dbReference type="Gene3D" id="3.30.70.330">
    <property type="match status" value="1"/>
</dbReference>
<keyword evidence="3" id="KW-0963">Cytoplasm</keyword>
<keyword evidence="9" id="KW-1185">Reference proteome</keyword>
<dbReference type="Gene3D" id="1.10.287.110">
    <property type="entry name" value="DnaJ domain"/>
    <property type="match status" value="1"/>
</dbReference>
<dbReference type="SMART" id="SM00271">
    <property type="entry name" value="DnaJ"/>
    <property type="match status" value="1"/>
</dbReference>
<evidence type="ECO:0000256" key="2">
    <source>
        <dbReference type="ARBA" id="ARBA00004496"/>
    </source>
</evidence>
<feature type="compositionally biased region" description="Polar residues" evidence="6">
    <location>
        <begin position="148"/>
        <end position="157"/>
    </location>
</feature>
<keyword evidence="4" id="KW-0143">Chaperone</keyword>
<dbReference type="PRINTS" id="PR00625">
    <property type="entry name" value="JDOMAIN"/>
</dbReference>
<gene>
    <name evidence="8" type="ORF">BC936DRAFT_145897</name>
</gene>
<feature type="region of interest" description="Disordered" evidence="6">
    <location>
        <begin position="330"/>
        <end position="349"/>
    </location>
</feature>
<dbReference type="Pfam" id="PF00226">
    <property type="entry name" value="DnaJ"/>
    <property type="match status" value="1"/>
</dbReference>
<accession>A0A433D8W6</accession>
<comment type="subcellular location">
    <subcellularLocation>
        <location evidence="2">Cytoplasm</location>
    </subcellularLocation>
    <subcellularLocation>
        <location evidence="1">Nucleus</location>
    </subcellularLocation>
</comment>
<dbReference type="GO" id="GO:0005737">
    <property type="term" value="C:cytoplasm"/>
    <property type="evidence" value="ECO:0007669"/>
    <property type="project" value="UniProtKB-SubCell"/>
</dbReference>
<dbReference type="InterPro" id="IPR018253">
    <property type="entry name" value="DnaJ_domain_CS"/>
</dbReference>
<evidence type="ECO:0000256" key="3">
    <source>
        <dbReference type="ARBA" id="ARBA00022490"/>
    </source>
</evidence>
<protein>
    <recommendedName>
        <fullName evidence="7">J domain-containing protein</fullName>
    </recommendedName>
</protein>
<dbReference type="InterPro" id="IPR034254">
    <property type="entry name" value="DNAJC17_RRM"/>
</dbReference>
<dbReference type="InterPro" id="IPR012677">
    <property type="entry name" value="Nucleotide-bd_a/b_plait_sf"/>
</dbReference>
<feature type="compositionally biased region" description="Basic and acidic residues" evidence="6">
    <location>
        <begin position="130"/>
        <end position="146"/>
    </location>
</feature>
<evidence type="ECO:0000256" key="6">
    <source>
        <dbReference type="SAM" id="MobiDB-lite"/>
    </source>
</evidence>
<reference evidence="8 9" key="1">
    <citation type="journal article" date="2018" name="New Phytol.">
        <title>Phylogenomics of Endogonaceae and evolution of mycorrhizas within Mucoromycota.</title>
        <authorList>
            <person name="Chang Y."/>
            <person name="Desiro A."/>
            <person name="Na H."/>
            <person name="Sandor L."/>
            <person name="Lipzen A."/>
            <person name="Clum A."/>
            <person name="Barry K."/>
            <person name="Grigoriev I.V."/>
            <person name="Martin F.M."/>
            <person name="Stajich J.E."/>
            <person name="Smith M.E."/>
            <person name="Bonito G."/>
            <person name="Spatafora J.W."/>
        </authorList>
    </citation>
    <scope>NUCLEOTIDE SEQUENCE [LARGE SCALE GENOMIC DNA]</scope>
    <source>
        <strain evidence="8 9">GMNB39</strain>
    </source>
</reference>
<dbReference type="CDD" id="cd06257">
    <property type="entry name" value="DnaJ"/>
    <property type="match status" value="1"/>
</dbReference>
<comment type="caution">
    <text evidence="8">The sequence shown here is derived from an EMBL/GenBank/DDBJ whole genome shotgun (WGS) entry which is preliminary data.</text>
</comment>
<dbReference type="InterPro" id="IPR001623">
    <property type="entry name" value="DnaJ_domain"/>
</dbReference>
<dbReference type="GO" id="GO:0005681">
    <property type="term" value="C:spliceosomal complex"/>
    <property type="evidence" value="ECO:0007669"/>
    <property type="project" value="TreeGrafter"/>
</dbReference>
<name>A0A433D8W6_9FUNG</name>
<dbReference type="Proteomes" id="UP000268093">
    <property type="component" value="Unassembled WGS sequence"/>
</dbReference>
<proteinExistence type="predicted"/>
<dbReference type="InterPro" id="IPR000504">
    <property type="entry name" value="RRM_dom"/>
</dbReference>
<dbReference type="OrthoDB" id="376357at2759"/>
<dbReference type="PANTHER" id="PTHR44313">
    <property type="entry name" value="DNAJ HOMOLOG SUBFAMILY C MEMBER 17"/>
    <property type="match status" value="1"/>
</dbReference>
<dbReference type="Pfam" id="PF00076">
    <property type="entry name" value="RRM_1"/>
    <property type="match status" value="1"/>
</dbReference>
<evidence type="ECO:0000256" key="5">
    <source>
        <dbReference type="ARBA" id="ARBA00023242"/>
    </source>
</evidence>
<feature type="domain" description="J" evidence="7">
    <location>
        <begin position="11"/>
        <end position="75"/>
    </location>
</feature>
<dbReference type="PANTHER" id="PTHR44313:SF1">
    <property type="entry name" value="DNAJ HOMOLOG SUBFAMILY C MEMBER 17"/>
    <property type="match status" value="1"/>
</dbReference>
<dbReference type="GO" id="GO:0000390">
    <property type="term" value="P:spliceosomal complex disassembly"/>
    <property type="evidence" value="ECO:0007669"/>
    <property type="project" value="TreeGrafter"/>
</dbReference>
<feature type="region of interest" description="Disordered" evidence="6">
    <location>
        <begin position="130"/>
        <end position="162"/>
    </location>
</feature>
<dbReference type="GO" id="GO:0003723">
    <property type="term" value="F:RNA binding"/>
    <property type="evidence" value="ECO:0007669"/>
    <property type="project" value="InterPro"/>
</dbReference>
<dbReference type="PROSITE" id="PS50076">
    <property type="entry name" value="DNAJ_2"/>
    <property type="match status" value="1"/>
</dbReference>
<keyword evidence="5" id="KW-0539">Nucleus</keyword>